<evidence type="ECO:0000259" key="4">
    <source>
        <dbReference type="PROSITE" id="PS50961"/>
    </source>
</evidence>
<feature type="region of interest" description="Disordered" evidence="3">
    <location>
        <begin position="805"/>
        <end position="852"/>
    </location>
</feature>
<dbReference type="GO" id="GO:0005829">
    <property type="term" value="C:cytosol"/>
    <property type="evidence" value="ECO:0007669"/>
    <property type="project" value="TreeGrafter"/>
</dbReference>
<dbReference type="OrthoDB" id="340227at2759"/>
<comment type="caution">
    <text evidence="5">The sequence shown here is derived from an EMBL/GenBank/DDBJ whole genome shotgun (WGS) entry which is preliminary data.</text>
</comment>
<feature type="compositionally biased region" description="Low complexity" evidence="3">
    <location>
        <begin position="20"/>
        <end position="52"/>
    </location>
</feature>
<dbReference type="Pfam" id="PF05383">
    <property type="entry name" value="La"/>
    <property type="match status" value="1"/>
</dbReference>
<feature type="compositionally biased region" description="Polar residues" evidence="3">
    <location>
        <begin position="538"/>
        <end position="550"/>
    </location>
</feature>
<dbReference type="InterPro" id="IPR045180">
    <property type="entry name" value="La_dom_prot"/>
</dbReference>
<feature type="compositionally biased region" description="Basic and acidic residues" evidence="3">
    <location>
        <begin position="253"/>
        <end position="266"/>
    </location>
</feature>
<dbReference type="InterPro" id="IPR036388">
    <property type="entry name" value="WH-like_DNA-bd_sf"/>
</dbReference>
<feature type="compositionally biased region" description="Polar residues" evidence="3">
    <location>
        <begin position="70"/>
        <end position="83"/>
    </location>
</feature>
<proteinExistence type="predicted"/>
<feature type="region of interest" description="Disordered" evidence="3">
    <location>
        <begin position="563"/>
        <end position="610"/>
    </location>
</feature>
<evidence type="ECO:0000313" key="5">
    <source>
        <dbReference type="EMBL" id="ORY66477.1"/>
    </source>
</evidence>
<dbReference type="CDD" id="cd07323">
    <property type="entry name" value="LAM"/>
    <property type="match status" value="1"/>
</dbReference>
<sequence length="880" mass="92895">MSTPFSYAQAAKGQFTAKPAAPQSVSSQAASTTSSQSQVGTVGTTTNTPSVAASTTSNDNDANENAVEPSESSSKSNAGSTMQPAKEEESSAEIAPEEASQPIVQETKQVADTWVPSTERRGMGPNSSSTRSSDIVETKKSRKSKKARGDKDLEQDPSVEKDKDSEAPKVELSEAPIPAVNPWTQRAALQQKSTPAQSSTPSRAATAGGNASPATTALFSSVEAKSRPALNNDAESTISHGRPAPNGVKSQRRGNEPVRDGSDQAGRRSAPRGSRIGDKGERRVGEPLPVVSDVHLWPTVESAITGSKAQDKTDKPQEKEETKEESGPKEKTKWVPVPYVPTVNFQTPLPTRGGRGGRPAGSRGGRDTGVRGNHASGSSVDRSQAAAMKSAGGSHDGAVNGQAASAASHMVNRASVDNSGAREMNKSSAGMTAEAVKSSADPSPSINGKDGLSKQSQGESNGSALNQQQSSGAPTGSDLRIESSSWVADQSKESLFPSAKESKHHSNNRNEGGSRSRGGNRGRGNHQGANGHHPAYSASGQSFGMPPRQNSYPANFAVLFGNQYPGPNTGHGHRGSNRHNSTSSNYFRQPQTSGARISPAQTSSNQYDMSLHPASNFPSYGAPYGFTDGSSILDLVKGQLEFYFSVDNLCKDTFLRRHMDSQGFVFIEVIAGFRRMQNMTTNIDVIRVACEDNPEVEIVIGADDNRTRLRRRHGWEAWVYPPGQRHESVNYDNGPSNCYYYSRHAYGLYQAATHGAYPLDSPPMFSPNGVDAQFAPYMNGATYVQAMGNGINGMNGVHSQAPVGESQLSAEVPEFSPSGAMGASDLGSAAPGRDSAKVGQHTTGVNGEAAPLTNGTHEEIAQPYQPPYTNGVGDAVEAEI</sequence>
<evidence type="ECO:0000313" key="6">
    <source>
        <dbReference type="Proteomes" id="UP000193689"/>
    </source>
</evidence>
<keyword evidence="6" id="KW-1185">Reference proteome</keyword>
<feature type="compositionally biased region" description="Polar residues" evidence="3">
    <location>
        <begin position="182"/>
        <end position="203"/>
    </location>
</feature>
<evidence type="ECO:0000256" key="1">
    <source>
        <dbReference type="ARBA" id="ARBA00022884"/>
    </source>
</evidence>
<feature type="compositionally biased region" description="Basic and acidic residues" evidence="3">
    <location>
        <begin position="147"/>
        <end position="172"/>
    </location>
</feature>
<dbReference type="GO" id="GO:0003723">
    <property type="term" value="F:RNA binding"/>
    <property type="evidence" value="ECO:0007669"/>
    <property type="project" value="UniProtKB-UniRule"/>
</dbReference>
<dbReference type="InterPro" id="IPR036390">
    <property type="entry name" value="WH_DNA-bd_sf"/>
</dbReference>
<dbReference type="PANTHER" id="PTHR22792">
    <property type="entry name" value="LUPUS LA PROTEIN-RELATED"/>
    <property type="match status" value="1"/>
</dbReference>
<dbReference type="PANTHER" id="PTHR22792:SF132">
    <property type="entry name" value="LA-RELATED PROTEIN 1"/>
    <property type="match status" value="1"/>
</dbReference>
<reference evidence="5 6" key="1">
    <citation type="submission" date="2016-07" db="EMBL/GenBank/DDBJ databases">
        <title>Pervasive Adenine N6-methylation of Active Genes in Fungi.</title>
        <authorList>
            <consortium name="DOE Joint Genome Institute"/>
            <person name="Mondo S.J."/>
            <person name="Dannebaum R.O."/>
            <person name="Kuo R.C."/>
            <person name="Labutti K."/>
            <person name="Haridas S."/>
            <person name="Kuo A."/>
            <person name="Salamov A."/>
            <person name="Ahrendt S.R."/>
            <person name="Lipzen A."/>
            <person name="Sullivan W."/>
            <person name="Andreopoulos W.B."/>
            <person name="Clum A."/>
            <person name="Lindquist E."/>
            <person name="Daum C."/>
            <person name="Ramamoorthy G.K."/>
            <person name="Gryganskyi A."/>
            <person name="Culley D."/>
            <person name="Magnuson J.K."/>
            <person name="James T.Y."/>
            <person name="O'Malley M.A."/>
            <person name="Stajich J.E."/>
            <person name="Spatafora J.W."/>
            <person name="Visel A."/>
            <person name="Grigoriev I.V."/>
        </authorList>
    </citation>
    <scope>NUCLEOTIDE SEQUENCE [LARGE SCALE GENOMIC DNA]</scope>
    <source>
        <strain evidence="5 6">CBS 129021</strain>
    </source>
</reference>
<dbReference type="RefSeq" id="XP_040717441.1">
    <property type="nucleotide sequence ID" value="XM_040863707.1"/>
</dbReference>
<keyword evidence="1 2" id="KW-0694">RNA-binding</keyword>
<dbReference type="AlphaFoldDB" id="A0A1Y2E4W6"/>
<feature type="compositionally biased region" description="Polar residues" evidence="3">
    <location>
        <begin position="578"/>
        <end position="608"/>
    </location>
</feature>
<gene>
    <name evidence="5" type="ORF">BCR38DRAFT_484099</name>
</gene>
<name>A0A1Y2E4W6_9PEZI</name>
<feature type="compositionally biased region" description="Basic and acidic residues" evidence="3">
    <location>
        <begin position="275"/>
        <end position="285"/>
    </location>
</feature>
<dbReference type="InterPro" id="IPR006630">
    <property type="entry name" value="La_HTH"/>
</dbReference>
<organism evidence="5 6">
    <name type="scientific">Pseudomassariella vexata</name>
    <dbReference type="NCBI Taxonomy" id="1141098"/>
    <lineage>
        <taxon>Eukaryota</taxon>
        <taxon>Fungi</taxon>
        <taxon>Dikarya</taxon>
        <taxon>Ascomycota</taxon>
        <taxon>Pezizomycotina</taxon>
        <taxon>Sordariomycetes</taxon>
        <taxon>Xylariomycetidae</taxon>
        <taxon>Amphisphaeriales</taxon>
        <taxon>Pseudomassariaceae</taxon>
        <taxon>Pseudomassariella</taxon>
    </lineage>
</organism>
<dbReference type="EMBL" id="MCFJ01000005">
    <property type="protein sequence ID" value="ORY66477.1"/>
    <property type="molecule type" value="Genomic_DNA"/>
</dbReference>
<feature type="compositionally biased region" description="Gly residues" evidence="3">
    <location>
        <begin position="353"/>
        <end position="363"/>
    </location>
</feature>
<dbReference type="GO" id="GO:0045727">
    <property type="term" value="P:positive regulation of translation"/>
    <property type="evidence" value="ECO:0007669"/>
    <property type="project" value="TreeGrafter"/>
</dbReference>
<dbReference type="Gene3D" id="1.10.10.10">
    <property type="entry name" value="Winged helix-like DNA-binding domain superfamily/Winged helix DNA-binding domain"/>
    <property type="match status" value="1"/>
</dbReference>
<evidence type="ECO:0000256" key="2">
    <source>
        <dbReference type="PROSITE-ProRule" id="PRU00332"/>
    </source>
</evidence>
<feature type="compositionally biased region" description="Polar residues" evidence="3">
    <location>
        <begin position="453"/>
        <end position="474"/>
    </location>
</feature>
<feature type="compositionally biased region" description="Basic and acidic residues" evidence="3">
    <location>
        <begin position="309"/>
        <end position="333"/>
    </location>
</feature>
<dbReference type="SMART" id="SM00715">
    <property type="entry name" value="LA"/>
    <property type="match status" value="1"/>
</dbReference>
<dbReference type="GeneID" id="63779919"/>
<dbReference type="Proteomes" id="UP000193689">
    <property type="component" value="Unassembled WGS sequence"/>
</dbReference>
<accession>A0A1Y2E4W6</accession>
<protein>
    <recommendedName>
        <fullName evidence="4">HTH La-type RNA-binding domain-containing protein</fullName>
    </recommendedName>
</protein>
<dbReference type="PROSITE" id="PS50961">
    <property type="entry name" value="HTH_LA"/>
    <property type="match status" value="1"/>
</dbReference>
<dbReference type="InParanoid" id="A0A1Y2E4W6"/>
<dbReference type="SUPFAM" id="SSF46785">
    <property type="entry name" value="Winged helix' DNA-binding domain"/>
    <property type="match status" value="1"/>
</dbReference>
<feature type="domain" description="HTH La-type RNA-binding" evidence="4">
    <location>
        <begin position="626"/>
        <end position="717"/>
    </location>
</feature>
<feature type="region of interest" description="Disordered" evidence="3">
    <location>
        <begin position="1"/>
        <end position="550"/>
    </location>
</feature>
<evidence type="ECO:0000256" key="3">
    <source>
        <dbReference type="SAM" id="MobiDB-lite"/>
    </source>
</evidence>
<dbReference type="STRING" id="1141098.A0A1Y2E4W6"/>
<dbReference type="GO" id="GO:0010494">
    <property type="term" value="C:cytoplasmic stress granule"/>
    <property type="evidence" value="ECO:0007669"/>
    <property type="project" value="TreeGrafter"/>
</dbReference>